<dbReference type="EMBL" id="DVLU01000019">
    <property type="protein sequence ID" value="HIT84719.1"/>
    <property type="molecule type" value="Genomic_DNA"/>
</dbReference>
<name>A0A9D1KPB7_9FIRM</name>
<reference evidence="1" key="1">
    <citation type="submission" date="2020-10" db="EMBL/GenBank/DDBJ databases">
        <authorList>
            <person name="Gilroy R."/>
        </authorList>
    </citation>
    <scope>NUCLEOTIDE SEQUENCE</scope>
    <source>
        <strain evidence="1">CHK181-108</strain>
    </source>
</reference>
<dbReference type="Proteomes" id="UP000824165">
    <property type="component" value="Unassembled WGS sequence"/>
</dbReference>
<dbReference type="Pfam" id="PF09485">
    <property type="entry name" value="CRISPR_Cse2"/>
    <property type="match status" value="1"/>
</dbReference>
<comment type="caution">
    <text evidence="1">The sequence shown here is derived from an EMBL/GenBank/DDBJ whole genome shotgun (WGS) entry which is preliminary data.</text>
</comment>
<evidence type="ECO:0000313" key="1">
    <source>
        <dbReference type="EMBL" id="HIT84719.1"/>
    </source>
</evidence>
<dbReference type="AlphaFoldDB" id="A0A9D1KPB7"/>
<evidence type="ECO:0000313" key="2">
    <source>
        <dbReference type="Proteomes" id="UP000824165"/>
    </source>
</evidence>
<dbReference type="CDD" id="cd09731">
    <property type="entry name" value="Cse2_I-E"/>
    <property type="match status" value="1"/>
</dbReference>
<proteinExistence type="predicted"/>
<organism evidence="1 2">
    <name type="scientific">Candidatus Ornithomonoglobus intestinigallinarum</name>
    <dbReference type="NCBI Taxonomy" id="2840894"/>
    <lineage>
        <taxon>Bacteria</taxon>
        <taxon>Bacillati</taxon>
        <taxon>Bacillota</taxon>
        <taxon>Clostridia</taxon>
        <taxon>Candidatus Ornithomonoglobus</taxon>
    </lineage>
</organism>
<accession>A0A9D1KPB7</accession>
<protein>
    <submittedName>
        <fullName evidence="1">Type I-E CRISPR-associated protein Cse2/CasB</fullName>
    </submittedName>
</protein>
<dbReference type="Gene3D" id="1.10.520.40">
    <property type="entry name" value="CRISPR-associated protein Cse2"/>
    <property type="match status" value="1"/>
</dbReference>
<dbReference type="NCBIfam" id="TIGR02548">
    <property type="entry name" value="casB_cse2"/>
    <property type="match status" value="1"/>
</dbReference>
<reference evidence="1" key="2">
    <citation type="journal article" date="2021" name="PeerJ">
        <title>Extensive microbial diversity within the chicken gut microbiome revealed by metagenomics and culture.</title>
        <authorList>
            <person name="Gilroy R."/>
            <person name="Ravi A."/>
            <person name="Getino M."/>
            <person name="Pursley I."/>
            <person name="Horton D.L."/>
            <person name="Alikhan N.F."/>
            <person name="Baker D."/>
            <person name="Gharbi K."/>
            <person name="Hall N."/>
            <person name="Watson M."/>
            <person name="Adriaenssens E.M."/>
            <person name="Foster-Nyarko E."/>
            <person name="Jarju S."/>
            <person name="Secka A."/>
            <person name="Antonio M."/>
            <person name="Oren A."/>
            <person name="Chaudhuri R.R."/>
            <person name="La Ragione R."/>
            <person name="Hildebrand F."/>
            <person name="Pallen M.J."/>
        </authorList>
    </citation>
    <scope>NUCLEOTIDE SEQUENCE</scope>
    <source>
        <strain evidence="1">CHK181-108</strain>
    </source>
</reference>
<sequence>MKETWDLIYKYVKSKTWKLGNSLESSGTKAELAELRRGIGKMPGELPQLWGSFLLDLPAELEKDVRDRAKPTYAEWAIYTALTLYALHQQGRSETVNSDDGALRLGGAVKKLVHSPDDEERVMRRFSAMATSSEPAELANHLRSVVQLLKSENIKLDYADLAKDLYFYQMPNQRNNVRLKWGRDYYREENKDDIDKEGEK</sequence>
<gene>
    <name evidence="1" type="primary">casB</name>
    <name evidence="1" type="ORF">IAA60_02310</name>
</gene>
<dbReference type="InterPro" id="IPR013382">
    <property type="entry name" value="CRISPR-assoc_prot_Cse2"/>
</dbReference>
<dbReference type="InterPro" id="IPR038287">
    <property type="entry name" value="Cse2_sf"/>
</dbReference>